<evidence type="ECO:0000313" key="1">
    <source>
        <dbReference type="EMBL" id="EMY77734.1"/>
    </source>
</evidence>
<dbReference type="AlphaFoldDB" id="N1WKT9"/>
<organism evidence="1 2">
    <name type="scientific">Leptospira weilii serovar Ranarum str. ICFT</name>
    <dbReference type="NCBI Taxonomy" id="1218598"/>
    <lineage>
        <taxon>Bacteria</taxon>
        <taxon>Pseudomonadati</taxon>
        <taxon>Spirochaetota</taxon>
        <taxon>Spirochaetia</taxon>
        <taxon>Leptospirales</taxon>
        <taxon>Leptospiraceae</taxon>
        <taxon>Leptospira</taxon>
    </lineage>
</organism>
<dbReference type="Proteomes" id="UP000012313">
    <property type="component" value="Unassembled WGS sequence"/>
</dbReference>
<accession>N1WKT9</accession>
<dbReference type="STRING" id="1218598.LEP1GSC060_0623"/>
<proteinExistence type="predicted"/>
<dbReference type="EMBL" id="AOHC02000034">
    <property type="protein sequence ID" value="EMY77734.1"/>
    <property type="molecule type" value="Genomic_DNA"/>
</dbReference>
<keyword evidence="2" id="KW-1185">Reference proteome</keyword>
<gene>
    <name evidence="1" type="ORF">LEP1GSC060_0623</name>
</gene>
<protein>
    <submittedName>
        <fullName evidence="1">Uncharacterized protein</fullName>
    </submittedName>
</protein>
<sequence length="60" mass="6775">MDNNIGSAVSQRAEKSSSFSGSFFSYGSIQKNISFEFYFLHRLIVSAVFNEKVPINLNSY</sequence>
<reference evidence="1" key="1">
    <citation type="submission" date="2013-03" db="EMBL/GenBank/DDBJ databases">
        <authorList>
            <person name="Harkins D.M."/>
            <person name="Durkin A.S."/>
            <person name="Brinkac L.M."/>
            <person name="Haft D.H."/>
            <person name="Selengut J.D."/>
            <person name="Sanka R."/>
            <person name="DePew J."/>
            <person name="Purushe J."/>
            <person name="Hartskeerl R.A."/>
            <person name="Ahmed A."/>
            <person name="van der Linden H."/>
            <person name="Goris M.G.A."/>
            <person name="Vinetz J.M."/>
            <person name="Sutton G.G."/>
            <person name="Nierman W.C."/>
            <person name="Fouts D.E."/>
        </authorList>
    </citation>
    <scope>NUCLEOTIDE SEQUENCE [LARGE SCALE GENOMIC DNA]</scope>
    <source>
        <strain evidence="1">ICFT</strain>
    </source>
</reference>
<comment type="caution">
    <text evidence="1">The sequence shown here is derived from an EMBL/GenBank/DDBJ whole genome shotgun (WGS) entry which is preliminary data.</text>
</comment>
<name>N1WKT9_9LEPT</name>
<evidence type="ECO:0000313" key="2">
    <source>
        <dbReference type="Proteomes" id="UP000012313"/>
    </source>
</evidence>